<accession>A0ABW5MYG1</accession>
<evidence type="ECO:0000256" key="3">
    <source>
        <dbReference type="ARBA" id="ARBA00023163"/>
    </source>
</evidence>
<keyword evidence="2" id="KW-0238">DNA-binding</keyword>
<dbReference type="InterPro" id="IPR036390">
    <property type="entry name" value="WH_DNA-bd_sf"/>
</dbReference>
<dbReference type="SUPFAM" id="SSF54909">
    <property type="entry name" value="Dimeric alpha+beta barrel"/>
    <property type="match status" value="1"/>
</dbReference>
<evidence type="ECO:0000259" key="4">
    <source>
        <dbReference type="PROSITE" id="PS50956"/>
    </source>
</evidence>
<dbReference type="Gene3D" id="3.30.70.920">
    <property type="match status" value="1"/>
</dbReference>
<name>A0ABW5MYG1_9FLAO</name>
<reference evidence="6" key="1">
    <citation type="journal article" date="2019" name="Int. J. Syst. Evol. Microbiol.">
        <title>The Global Catalogue of Microorganisms (GCM) 10K type strain sequencing project: providing services to taxonomists for standard genome sequencing and annotation.</title>
        <authorList>
            <consortium name="The Broad Institute Genomics Platform"/>
            <consortium name="The Broad Institute Genome Sequencing Center for Infectious Disease"/>
            <person name="Wu L."/>
            <person name="Ma J."/>
        </authorList>
    </citation>
    <scope>NUCLEOTIDE SEQUENCE [LARGE SCALE GENOMIC DNA]</scope>
    <source>
        <strain evidence="6">KCTC 52368</strain>
    </source>
</reference>
<dbReference type="SMART" id="SM00344">
    <property type="entry name" value="HTH_ASNC"/>
    <property type="match status" value="1"/>
</dbReference>
<dbReference type="Gene3D" id="1.10.10.10">
    <property type="entry name" value="Winged helix-like DNA-binding domain superfamily/Winged helix DNA-binding domain"/>
    <property type="match status" value="1"/>
</dbReference>
<feature type="domain" description="HTH asnC-type" evidence="4">
    <location>
        <begin position="3"/>
        <end position="64"/>
    </location>
</feature>
<dbReference type="PRINTS" id="PR00033">
    <property type="entry name" value="HTHASNC"/>
</dbReference>
<dbReference type="EMBL" id="JBHULB010000008">
    <property type="protein sequence ID" value="MFD2586704.1"/>
    <property type="molecule type" value="Genomic_DNA"/>
</dbReference>
<dbReference type="InterPro" id="IPR019888">
    <property type="entry name" value="Tscrpt_reg_AsnC-like"/>
</dbReference>
<dbReference type="InterPro" id="IPR036388">
    <property type="entry name" value="WH-like_DNA-bd_sf"/>
</dbReference>
<keyword evidence="6" id="KW-1185">Reference proteome</keyword>
<organism evidence="5 6">
    <name type="scientific">Croceitalea marina</name>
    <dbReference type="NCBI Taxonomy" id="1775166"/>
    <lineage>
        <taxon>Bacteria</taxon>
        <taxon>Pseudomonadati</taxon>
        <taxon>Bacteroidota</taxon>
        <taxon>Flavobacteriia</taxon>
        <taxon>Flavobacteriales</taxon>
        <taxon>Flavobacteriaceae</taxon>
        <taxon>Croceitalea</taxon>
    </lineage>
</organism>
<dbReference type="InterPro" id="IPR019887">
    <property type="entry name" value="Tscrpt_reg_AsnC/Lrp_C"/>
</dbReference>
<dbReference type="InterPro" id="IPR000485">
    <property type="entry name" value="AsnC-type_HTH_dom"/>
</dbReference>
<gene>
    <name evidence="5" type="ORF">ACFSQJ_07160</name>
</gene>
<dbReference type="Pfam" id="PF13404">
    <property type="entry name" value="HTH_AsnC-type"/>
    <property type="match status" value="1"/>
</dbReference>
<evidence type="ECO:0000313" key="6">
    <source>
        <dbReference type="Proteomes" id="UP001597526"/>
    </source>
</evidence>
<dbReference type="InterPro" id="IPR011008">
    <property type="entry name" value="Dimeric_a/b-barrel"/>
</dbReference>
<dbReference type="RefSeq" id="WP_377766284.1">
    <property type="nucleotide sequence ID" value="NZ_JBHULB010000008.1"/>
</dbReference>
<dbReference type="PANTHER" id="PTHR30154:SF34">
    <property type="entry name" value="TRANSCRIPTIONAL REGULATOR AZLB"/>
    <property type="match status" value="1"/>
</dbReference>
<protein>
    <submittedName>
        <fullName evidence="5">Lrp/AsnC family transcriptional regulator</fullName>
    </submittedName>
</protein>
<evidence type="ECO:0000256" key="1">
    <source>
        <dbReference type="ARBA" id="ARBA00023015"/>
    </source>
</evidence>
<dbReference type="SUPFAM" id="SSF46785">
    <property type="entry name" value="Winged helix' DNA-binding domain"/>
    <property type="match status" value="1"/>
</dbReference>
<dbReference type="PANTHER" id="PTHR30154">
    <property type="entry name" value="LEUCINE-RESPONSIVE REGULATORY PROTEIN"/>
    <property type="match status" value="1"/>
</dbReference>
<keyword evidence="1" id="KW-0805">Transcription regulation</keyword>
<proteinExistence type="predicted"/>
<evidence type="ECO:0000313" key="5">
    <source>
        <dbReference type="EMBL" id="MFD2586704.1"/>
    </source>
</evidence>
<sequence length="152" mass="17530">MDLDSIDKKLLTLLQEDSKKTTKQYALALNLSTTAVYERIRKLEREAVITKYVALVDTKKINRSFTVLCHVKLSQHTKDNILRFERQVQELEEVSECNHVSGDYDYILTIHVSDMVAYREFMINKLTVIDQIGSTQSSFVINPVKKSTAIFI</sequence>
<keyword evidence="3" id="KW-0804">Transcription</keyword>
<dbReference type="Proteomes" id="UP001597526">
    <property type="component" value="Unassembled WGS sequence"/>
</dbReference>
<dbReference type="Pfam" id="PF01037">
    <property type="entry name" value="AsnC_trans_reg"/>
    <property type="match status" value="1"/>
</dbReference>
<dbReference type="PROSITE" id="PS50956">
    <property type="entry name" value="HTH_ASNC_2"/>
    <property type="match status" value="1"/>
</dbReference>
<comment type="caution">
    <text evidence="5">The sequence shown here is derived from an EMBL/GenBank/DDBJ whole genome shotgun (WGS) entry which is preliminary data.</text>
</comment>
<evidence type="ECO:0000256" key="2">
    <source>
        <dbReference type="ARBA" id="ARBA00023125"/>
    </source>
</evidence>